<evidence type="ECO:0000256" key="1">
    <source>
        <dbReference type="SAM" id="MobiDB-lite"/>
    </source>
</evidence>
<organism evidence="2 3">
    <name type="scientific">Dryococelus australis</name>
    <dbReference type="NCBI Taxonomy" id="614101"/>
    <lineage>
        <taxon>Eukaryota</taxon>
        <taxon>Metazoa</taxon>
        <taxon>Ecdysozoa</taxon>
        <taxon>Arthropoda</taxon>
        <taxon>Hexapoda</taxon>
        <taxon>Insecta</taxon>
        <taxon>Pterygota</taxon>
        <taxon>Neoptera</taxon>
        <taxon>Polyneoptera</taxon>
        <taxon>Phasmatodea</taxon>
        <taxon>Verophasmatodea</taxon>
        <taxon>Anareolatae</taxon>
        <taxon>Phasmatidae</taxon>
        <taxon>Eurycanthinae</taxon>
        <taxon>Dryococelus</taxon>
    </lineage>
</organism>
<proteinExistence type="predicted"/>
<dbReference type="EMBL" id="JARBHB010000007">
    <property type="protein sequence ID" value="KAJ8880092.1"/>
    <property type="molecule type" value="Genomic_DNA"/>
</dbReference>
<reference evidence="2 3" key="1">
    <citation type="submission" date="2023-02" db="EMBL/GenBank/DDBJ databases">
        <title>LHISI_Scaffold_Assembly.</title>
        <authorList>
            <person name="Stuart O.P."/>
            <person name="Cleave R."/>
            <person name="Magrath M.J.L."/>
            <person name="Mikheyev A.S."/>
        </authorList>
    </citation>
    <scope>NUCLEOTIDE SEQUENCE [LARGE SCALE GENOMIC DNA]</scope>
    <source>
        <strain evidence="2">Daus_M_001</strain>
        <tissue evidence="2">Leg muscle</tissue>
    </source>
</reference>
<gene>
    <name evidence="2" type="ORF">PR048_020715</name>
</gene>
<feature type="region of interest" description="Disordered" evidence="1">
    <location>
        <begin position="303"/>
        <end position="349"/>
    </location>
</feature>
<sequence length="388" mass="43707">MSAVVTYKLVDVWEVWVESRPQSIYSSIVILQSDEGCVSRASCSQSAQDEYVPSQHGVHDVERLQVREFTGHVYSVGCRRRGFERLLTSRSRELMRVKRGEHGAEPECSCGGNMISLRKPAGQRHRPAQLPFRKSWRDSAKNRSRRCVPVQWLDYSPPRRTEFRIPAGQFPHVGIVTDDDAARRVFSWSSRSSRPCISALLHTHIPSPLLALKASISFGYDEALRHVCPLHWPQTEDLYNPTFLHVQLEQQPFLLLQKIVLSSSSASGGNNAVVGSRYCKIEIEMCKTAPGVRNLTSLQEPDTYHARPGTLLTPRPTGYHPRRSRSWTLARGSRAGRRHLPPPPPPDNIPGSFHIHLTFKHKLFVHLSPSPIAADSFPLAPLLQTAFP</sequence>
<protein>
    <submittedName>
        <fullName evidence="2">Uncharacterized protein</fullName>
    </submittedName>
</protein>
<evidence type="ECO:0000313" key="3">
    <source>
        <dbReference type="Proteomes" id="UP001159363"/>
    </source>
</evidence>
<keyword evidence="3" id="KW-1185">Reference proteome</keyword>
<dbReference type="Proteomes" id="UP001159363">
    <property type="component" value="Chromosome 6"/>
</dbReference>
<comment type="caution">
    <text evidence="2">The sequence shown here is derived from an EMBL/GenBank/DDBJ whole genome shotgun (WGS) entry which is preliminary data.</text>
</comment>
<name>A0ABQ9H758_9NEOP</name>
<accession>A0ABQ9H758</accession>
<evidence type="ECO:0000313" key="2">
    <source>
        <dbReference type="EMBL" id="KAJ8880092.1"/>
    </source>
</evidence>